<name>A0ABQ3W3V9_9LACO</name>
<proteinExistence type="inferred from homology"/>
<comment type="subunit">
    <text evidence="4">Homotetramer.</text>
</comment>
<dbReference type="PANTHER" id="PTHR43198:SF2">
    <property type="entry name" value="SI:CH1073-67J19.1-RELATED"/>
    <property type="match status" value="1"/>
</dbReference>
<accession>A0ABQ3W3V9</accession>
<dbReference type="InterPro" id="IPR050967">
    <property type="entry name" value="Thiamine_Salvage_TenA"/>
</dbReference>
<comment type="catalytic activity">
    <reaction evidence="1 9">
        <text>4-amino-5-aminomethyl-2-methylpyrimidine + H2O = 4-amino-5-hydroxymethyl-2-methylpyrimidine + NH4(+)</text>
        <dbReference type="Rhea" id="RHEA:31799"/>
        <dbReference type="ChEBI" id="CHEBI:15377"/>
        <dbReference type="ChEBI" id="CHEBI:16892"/>
        <dbReference type="ChEBI" id="CHEBI:28938"/>
        <dbReference type="ChEBI" id="CHEBI:63416"/>
        <dbReference type="EC" id="3.5.99.2"/>
    </reaction>
</comment>
<evidence type="ECO:0000256" key="7">
    <source>
        <dbReference type="ARBA" id="ARBA00022977"/>
    </source>
</evidence>
<evidence type="ECO:0000256" key="8">
    <source>
        <dbReference type="ARBA" id="ARBA00048337"/>
    </source>
</evidence>
<comment type="caution">
    <text evidence="11">The sequence shown here is derived from an EMBL/GenBank/DDBJ whole genome shotgun (WGS) entry which is preliminary data.</text>
</comment>
<evidence type="ECO:0000256" key="9">
    <source>
        <dbReference type="RuleBase" id="RU363093"/>
    </source>
</evidence>
<dbReference type="InterPro" id="IPR016084">
    <property type="entry name" value="Haem_Oase-like_multi-hlx"/>
</dbReference>
<dbReference type="PANTHER" id="PTHR43198">
    <property type="entry name" value="BIFUNCTIONAL TH2 PROTEIN"/>
    <property type="match status" value="1"/>
</dbReference>
<dbReference type="SUPFAM" id="SSF48613">
    <property type="entry name" value="Heme oxygenase-like"/>
    <property type="match status" value="1"/>
</dbReference>
<feature type="domain" description="Thiaminase-2/PQQC" evidence="10">
    <location>
        <begin position="10"/>
        <end position="215"/>
    </location>
</feature>
<organism evidence="11 12">
    <name type="scientific">Lentilactobacillus fungorum</name>
    <dbReference type="NCBI Taxonomy" id="2201250"/>
    <lineage>
        <taxon>Bacteria</taxon>
        <taxon>Bacillati</taxon>
        <taxon>Bacillota</taxon>
        <taxon>Bacilli</taxon>
        <taxon>Lactobacillales</taxon>
        <taxon>Lactobacillaceae</taxon>
        <taxon>Lentilactobacillus</taxon>
    </lineage>
</organism>
<dbReference type="InterPro" id="IPR027574">
    <property type="entry name" value="Thiaminase_II"/>
</dbReference>
<keyword evidence="12" id="KW-1185">Reference proteome</keyword>
<keyword evidence="7 9" id="KW-0784">Thiamine biosynthesis</keyword>
<dbReference type="CDD" id="cd19364">
    <property type="entry name" value="TenA_C_BsTenA-like"/>
    <property type="match status" value="1"/>
</dbReference>
<keyword evidence="9" id="KW-0378">Hydrolase</keyword>
<evidence type="ECO:0000256" key="2">
    <source>
        <dbReference type="ARBA" id="ARBA00004948"/>
    </source>
</evidence>
<protein>
    <recommendedName>
        <fullName evidence="6 9">Aminopyrimidine aminohydrolase</fullName>
        <ecNumber evidence="5 9">3.5.99.2</ecNumber>
    </recommendedName>
</protein>
<evidence type="ECO:0000313" key="12">
    <source>
        <dbReference type="Proteomes" id="UP000604765"/>
    </source>
</evidence>
<dbReference type="NCBIfam" id="TIGR04306">
    <property type="entry name" value="salvage_TenA"/>
    <property type="match status" value="1"/>
</dbReference>
<evidence type="ECO:0000256" key="1">
    <source>
        <dbReference type="ARBA" id="ARBA00001881"/>
    </source>
</evidence>
<dbReference type="RefSeq" id="WP_203630850.1">
    <property type="nucleotide sequence ID" value="NZ_BNJR01000017.1"/>
</dbReference>
<sequence>MSTITTQMRQQADPLWQASFNHPFIKELATGHLPMAEFRYYLKQDRFYLQNFATLHGKIADQIDDPAVKKFLYAGASGLNDSEKEVRTDFFQQLQITPAEIQTTQIAPNAYNYVSHMYHELYVGSPRRACAALLPCYWLYNDLGKRLIKAGSPVKIYQAFIETYDSPEFTTATNQMISIVDRLAEKADSDERGAMITAFVRSSYYELHFWEMAYRQQKWSLAN</sequence>
<dbReference type="Proteomes" id="UP000604765">
    <property type="component" value="Unassembled WGS sequence"/>
</dbReference>
<reference evidence="11 12" key="1">
    <citation type="journal article" date="2021" name="Int. J. Syst. Evol. Microbiol.">
        <title>Lentilactobacillus fungorum sp. nov., isolated from spent mushroom substrates.</title>
        <authorList>
            <person name="Tohno M."/>
            <person name="Tanizawa Y."/>
            <person name="Kojima Y."/>
            <person name="Sakamoto M."/>
            <person name="Ohkuma M."/>
            <person name="Kobayashi H."/>
        </authorList>
    </citation>
    <scope>NUCLEOTIDE SEQUENCE [LARGE SCALE GENOMIC DNA]</scope>
    <source>
        <strain evidence="11 12">YK48G</strain>
    </source>
</reference>
<dbReference type="Pfam" id="PF03070">
    <property type="entry name" value="TENA_THI-4"/>
    <property type="match status" value="1"/>
</dbReference>
<evidence type="ECO:0000256" key="3">
    <source>
        <dbReference type="ARBA" id="ARBA00010264"/>
    </source>
</evidence>
<dbReference type="Gene3D" id="1.20.910.10">
    <property type="entry name" value="Heme oxygenase-like"/>
    <property type="match status" value="1"/>
</dbReference>
<evidence type="ECO:0000256" key="4">
    <source>
        <dbReference type="ARBA" id="ARBA00011881"/>
    </source>
</evidence>
<comment type="function">
    <text evidence="9">Catalyzes an amino-pyrimidine hydrolysis reaction at the C5' of the pyrimidine moiety of thiamine compounds, a reaction that is part of a thiamine salvage pathway.</text>
</comment>
<dbReference type="InterPro" id="IPR004305">
    <property type="entry name" value="Thiaminase-2/PQQC"/>
</dbReference>
<comment type="pathway">
    <text evidence="2 9">Cofactor biosynthesis; thiamine diphosphate biosynthesis.</text>
</comment>
<comment type="similarity">
    <text evidence="3 9">Belongs to the TenA family.</text>
</comment>
<dbReference type="EC" id="3.5.99.2" evidence="5 9"/>
<evidence type="ECO:0000256" key="5">
    <source>
        <dbReference type="ARBA" id="ARBA00012684"/>
    </source>
</evidence>
<evidence type="ECO:0000256" key="6">
    <source>
        <dbReference type="ARBA" id="ARBA00013647"/>
    </source>
</evidence>
<gene>
    <name evidence="11" type="ORF">YK48G_23010</name>
</gene>
<comment type="catalytic activity">
    <reaction evidence="8 9">
        <text>thiamine + H2O = 5-(2-hydroxyethyl)-4-methylthiazole + 4-amino-5-hydroxymethyl-2-methylpyrimidine + H(+)</text>
        <dbReference type="Rhea" id="RHEA:17509"/>
        <dbReference type="ChEBI" id="CHEBI:15377"/>
        <dbReference type="ChEBI" id="CHEBI:15378"/>
        <dbReference type="ChEBI" id="CHEBI:16892"/>
        <dbReference type="ChEBI" id="CHEBI:17957"/>
        <dbReference type="ChEBI" id="CHEBI:18385"/>
        <dbReference type="EC" id="3.5.99.2"/>
    </reaction>
</comment>
<evidence type="ECO:0000313" key="11">
    <source>
        <dbReference type="EMBL" id="GHP14876.1"/>
    </source>
</evidence>
<evidence type="ECO:0000259" key="10">
    <source>
        <dbReference type="Pfam" id="PF03070"/>
    </source>
</evidence>
<dbReference type="EMBL" id="BNJR01000017">
    <property type="protein sequence ID" value="GHP14876.1"/>
    <property type="molecule type" value="Genomic_DNA"/>
</dbReference>